<dbReference type="PANTHER" id="PTHR11003:SF334">
    <property type="entry name" value="FI03418P"/>
    <property type="match status" value="1"/>
</dbReference>
<evidence type="ECO:0000259" key="11">
    <source>
        <dbReference type="Pfam" id="PF07885"/>
    </source>
</evidence>
<evidence type="ECO:0000256" key="3">
    <source>
        <dbReference type="ARBA" id="ARBA00022692"/>
    </source>
</evidence>
<keyword evidence="7 8" id="KW-0407">Ion channel</keyword>
<keyword evidence="3 8" id="KW-0812">Transmembrane</keyword>
<evidence type="ECO:0000313" key="13">
    <source>
        <dbReference type="EnsemblFungi" id="PTTG_02434-t43_1-p1"/>
    </source>
</evidence>
<reference evidence="13" key="4">
    <citation type="submission" date="2025-05" db="UniProtKB">
        <authorList>
            <consortium name="EnsemblFungi"/>
        </authorList>
    </citation>
    <scope>IDENTIFICATION</scope>
    <source>
        <strain evidence="13">isolate 1-1 / race 1 (BBBD)</strain>
    </source>
</reference>
<feature type="transmembrane region" description="Helical" evidence="10">
    <location>
        <begin position="73"/>
        <end position="94"/>
    </location>
</feature>
<evidence type="ECO:0000256" key="1">
    <source>
        <dbReference type="ARBA" id="ARBA00004141"/>
    </source>
</evidence>
<feature type="compositionally biased region" description="Basic and acidic residues" evidence="9">
    <location>
        <begin position="772"/>
        <end position="781"/>
    </location>
</feature>
<dbReference type="InterPro" id="IPR013099">
    <property type="entry name" value="K_chnl_dom"/>
</dbReference>
<evidence type="ECO:0000256" key="10">
    <source>
        <dbReference type="SAM" id="Phobius"/>
    </source>
</evidence>
<dbReference type="EMBL" id="ADAS02000004">
    <property type="protein sequence ID" value="OAV99022.1"/>
    <property type="molecule type" value="Genomic_DNA"/>
</dbReference>
<dbReference type="Pfam" id="PF07885">
    <property type="entry name" value="Ion_trans_2"/>
    <property type="match status" value="2"/>
</dbReference>
<feature type="compositionally biased region" description="Polar residues" evidence="9">
    <location>
        <begin position="623"/>
        <end position="637"/>
    </location>
</feature>
<dbReference type="PRINTS" id="PR01333">
    <property type="entry name" value="2POREKCHANEL"/>
</dbReference>
<keyword evidence="6 10" id="KW-0472">Membrane</keyword>
<keyword evidence="2 8" id="KW-0813">Transport</keyword>
<dbReference type="OrthoDB" id="297496at2759"/>
<dbReference type="AlphaFoldDB" id="A0A180H3C9"/>
<feature type="transmembrane region" description="Helical" evidence="10">
    <location>
        <begin position="181"/>
        <end position="203"/>
    </location>
</feature>
<feature type="compositionally biased region" description="Polar residues" evidence="9">
    <location>
        <begin position="653"/>
        <end position="663"/>
    </location>
</feature>
<dbReference type="FunFam" id="1.10.287.70:FF:000381">
    <property type="entry name" value="Uncharacterized protein"/>
    <property type="match status" value="1"/>
</dbReference>
<feature type="compositionally biased region" description="Low complexity" evidence="9">
    <location>
        <begin position="746"/>
        <end position="756"/>
    </location>
</feature>
<feature type="region of interest" description="Disordered" evidence="9">
    <location>
        <begin position="726"/>
        <end position="781"/>
    </location>
</feature>
<dbReference type="VEuPathDB" id="FungiDB:PTTG_02434"/>
<dbReference type="Proteomes" id="UP000005240">
    <property type="component" value="Unassembled WGS sequence"/>
</dbReference>
<feature type="transmembrane region" description="Helical" evidence="10">
    <location>
        <begin position="139"/>
        <end position="160"/>
    </location>
</feature>
<dbReference type="Gene3D" id="1.10.287.70">
    <property type="match status" value="2"/>
</dbReference>
<feature type="domain" description="Potassium channel" evidence="11">
    <location>
        <begin position="189"/>
        <end position="262"/>
    </location>
</feature>
<feature type="region of interest" description="Disordered" evidence="9">
    <location>
        <begin position="623"/>
        <end position="679"/>
    </location>
</feature>
<protein>
    <recommendedName>
        <fullName evidence="11">Potassium channel domain-containing protein</fullName>
    </recommendedName>
</protein>
<dbReference type="GO" id="GO:0022841">
    <property type="term" value="F:potassium ion leak channel activity"/>
    <property type="evidence" value="ECO:0007669"/>
    <property type="project" value="TreeGrafter"/>
</dbReference>
<evidence type="ECO:0000313" key="12">
    <source>
        <dbReference type="EMBL" id="OAV99022.1"/>
    </source>
</evidence>
<comment type="similarity">
    <text evidence="8">Belongs to the two pore domain potassium channel (TC 1.A.1.8) family.</text>
</comment>
<comment type="subcellular location">
    <subcellularLocation>
        <location evidence="1">Membrane</location>
        <topology evidence="1">Multi-pass membrane protein</topology>
    </subcellularLocation>
</comment>
<feature type="compositionally biased region" description="Polar residues" evidence="9">
    <location>
        <begin position="733"/>
        <end position="745"/>
    </location>
</feature>
<evidence type="ECO:0000256" key="6">
    <source>
        <dbReference type="ARBA" id="ARBA00023136"/>
    </source>
</evidence>
<dbReference type="PANTHER" id="PTHR11003">
    <property type="entry name" value="POTASSIUM CHANNEL, SUBFAMILY K"/>
    <property type="match status" value="1"/>
</dbReference>
<reference evidence="13 14" key="3">
    <citation type="journal article" date="2017" name="G3 (Bethesda)">
        <title>Comparative analysis highlights variable genome content of wheat rusts and divergence of the mating loci.</title>
        <authorList>
            <person name="Cuomo C.A."/>
            <person name="Bakkeren G."/>
            <person name="Khalil H.B."/>
            <person name="Panwar V."/>
            <person name="Joly D."/>
            <person name="Linning R."/>
            <person name="Sakthikumar S."/>
            <person name="Song X."/>
            <person name="Adiconis X."/>
            <person name="Fan L."/>
            <person name="Goldberg J.M."/>
            <person name="Levin J.Z."/>
            <person name="Young S."/>
            <person name="Zeng Q."/>
            <person name="Anikster Y."/>
            <person name="Bruce M."/>
            <person name="Wang M."/>
            <person name="Yin C."/>
            <person name="McCallum B."/>
            <person name="Szabo L.J."/>
            <person name="Hulbert S."/>
            <person name="Chen X."/>
            <person name="Fellers J.P."/>
        </authorList>
    </citation>
    <scope>NUCLEOTIDE SEQUENCE</scope>
    <source>
        <strain evidence="13">isolate 1-1 / race 1 (BBBD)</strain>
        <strain evidence="14">Isolate 1-1 / race 1 (BBBD)</strain>
    </source>
</reference>
<dbReference type="STRING" id="630390.A0A180H3C9"/>
<evidence type="ECO:0000256" key="9">
    <source>
        <dbReference type="SAM" id="MobiDB-lite"/>
    </source>
</evidence>
<dbReference type="GO" id="GO:0005886">
    <property type="term" value="C:plasma membrane"/>
    <property type="evidence" value="ECO:0007669"/>
    <property type="project" value="TreeGrafter"/>
</dbReference>
<feature type="transmembrane region" description="Helical" evidence="10">
    <location>
        <begin position="106"/>
        <end position="127"/>
    </location>
</feature>
<feature type="transmembrane region" description="Helical" evidence="10">
    <location>
        <begin position="420"/>
        <end position="444"/>
    </location>
</feature>
<feature type="transmembrane region" description="Helical" evidence="10">
    <location>
        <begin position="390"/>
        <end position="408"/>
    </location>
</feature>
<keyword evidence="4 10" id="KW-1133">Transmembrane helix</keyword>
<evidence type="ECO:0000256" key="8">
    <source>
        <dbReference type="RuleBase" id="RU003857"/>
    </source>
</evidence>
<dbReference type="SUPFAM" id="SSF81324">
    <property type="entry name" value="Voltage-gated potassium channels"/>
    <property type="match status" value="2"/>
</dbReference>
<accession>A0A180H3C9</accession>
<sequence>MGARLLAVLVGSMPNFKNKSEEDHEESPDENLDLQNSTRLAPLIPALGCPLSSLLEIPVLTEHSWAGSLSSPLLFTGLVVSVVSGFIANISLICRYFEYRPQLSTLAAIASLTIHDSLNLGILIKVATANQSPPHHPSGTFWMLVASSLVSVLCNLTLIVDYVRVDNFRAKGSGLTTKQRTLAIVVMSLLLYIGIGAVIFALLESHQVTFSDALYFSVCTVTTVGFGDITPTRTITRIFNFLYTIVGIVLLGLTVSTSRDTIIEAFESLVRSRRRAIAHQGKRLYKAATKHRTQDEYDQIQTDSNPASDASRYPSRTWRSFFWKSKPKTARATRMSRTDSTDPTVSFQEFQHRLLRDEKKELQIRLFIATLIFSCFWLLGGAVFKFTEGWSYGQALYFGYVAFLTLGYGDFTVRSSGGRAFFIAWSLLGIGNMTLLLAVLTQAWEMRYKRAISQSRHRKLALTREATAQNVIVDEAVHSFKYPAEEREGTDVNQTLDQLIETAEEFLKHAQYWMNGKTGEAPPRLTQMMQEAEKVEGLEQAVNKGGLIDKVTSDQRRRVLFLMSFAKSFEILTQQVCQAKAVIQANAEELESLQNFIKSQECATSASSPIYLSVSTEQVPDSSAQANSSLASHSYSRPPQAVQADVFSPDQPHPTSERSSFPTIPNGILMDSSSGQSTVSVQARRPITFSTFQPESPVAFPIIDEHNQICKNKGAIKLPETCKTSFDGPIPHTRSSIDQSFQTQRPASSSPIAASSQHRLSEAISFPPPLKNNEKTEVRRT</sequence>
<feature type="transmembrane region" description="Helical" evidence="10">
    <location>
        <begin position="362"/>
        <end position="384"/>
    </location>
</feature>
<evidence type="ECO:0000256" key="2">
    <source>
        <dbReference type="ARBA" id="ARBA00022448"/>
    </source>
</evidence>
<evidence type="ECO:0000256" key="4">
    <source>
        <dbReference type="ARBA" id="ARBA00022989"/>
    </source>
</evidence>
<evidence type="ECO:0000313" key="14">
    <source>
        <dbReference type="Proteomes" id="UP000005240"/>
    </source>
</evidence>
<reference evidence="12" key="2">
    <citation type="submission" date="2016-05" db="EMBL/GenBank/DDBJ databases">
        <title>Comparative analysis highlights variable genome content of wheat rusts and divergence of the mating loci.</title>
        <authorList>
            <person name="Cuomo C.A."/>
            <person name="Bakkeren G."/>
            <person name="Szabo L."/>
            <person name="Khalil H."/>
            <person name="Joly D."/>
            <person name="Goldberg J."/>
            <person name="Young S."/>
            <person name="Zeng Q."/>
            <person name="Fellers J."/>
        </authorList>
    </citation>
    <scope>NUCLEOTIDE SEQUENCE [LARGE SCALE GENOMIC DNA]</scope>
    <source>
        <strain evidence="12">1-1 BBBD Race 1</strain>
    </source>
</reference>
<feature type="transmembrane region" description="Helical" evidence="10">
    <location>
        <begin position="238"/>
        <end position="256"/>
    </location>
</feature>
<gene>
    <name evidence="12" type="ORF">PTTG_02434</name>
</gene>
<proteinExistence type="inferred from homology"/>
<evidence type="ECO:0000256" key="5">
    <source>
        <dbReference type="ARBA" id="ARBA00023065"/>
    </source>
</evidence>
<feature type="domain" description="Potassium channel" evidence="11">
    <location>
        <begin position="373"/>
        <end position="443"/>
    </location>
</feature>
<dbReference type="GO" id="GO:0030322">
    <property type="term" value="P:stabilization of membrane potential"/>
    <property type="evidence" value="ECO:0007669"/>
    <property type="project" value="TreeGrafter"/>
</dbReference>
<reference evidence="12" key="1">
    <citation type="submission" date="2009-11" db="EMBL/GenBank/DDBJ databases">
        <authorList>
            <consortium name="The Broad Institute Genome Sequencing Platform"/>
            <person name="Ward D."/>
            <person name="Feldgarden M."/>
            <person name="Earl A."/>
            <person name="Young S.K."/>
            <person name="Zeng Q."/>
            <person name="Koehrsen M."/>
            <person name="Alvarado L."/>
            <person name="Berlin A."/>
            <person name="Bochicchio J."/>
            <person name="Borenstein D."/>
            <person name="Chapman S.B."/>
            <person name="Chen Z."/>
            <person name="Engels R."/>
            <person name="Freedman E."/>
            <person name="Gellesch M."/>
            <person name="Goldberg J."/>
            <person name="Griggs A."/>
            <person name="Gujja S."/>
            <person name="Heilman E."/>
            <person name="Heiman D."/>
            <person name="Hepburn T."/>
            <person name="Howarth C."/>
            <person name="Jen D."/>
            <person name="Larson L."/>
            <person name="Lewis B."/>
            <person name="Mehta T."/>
            <person name="Park D."/>
            <person name="Pearson M."/>
            <person name="Roberts A."/>
            <person name="Saif S."/>
            <person name="Shea T."/>
            <person name="Shenoy N."/>
            <person name="Sisk P."/>
            <person name="Stolte C."/>
            <person name="Sykes S."/>
            <person name="Thomson T."/>
            <person name="Walk T."/>
            <person name="White J."/>
            <person name="Yandava C."/>
            <person name="Izard J."/>
            <person name="Baranova O.V."/>
            <person name="Blanton J.M."/>
            <person name="Tanner A.C."/>
            <person name="Dewhirst F.E."/>
            <person name="Haas B."/>
            <person name="Nusbaum C."/>
            <person name="Birren B."/>
        </authorList>
    </citation>
    <scope>NUCLEOTIDE SEQUENCE [LARGE SCALE GENOMIC DNA]</scope>
    <source>
        <strain evidence="12">1-1 BBBD Race 1</strain>
    </source>
</reference>
<evidence type="ECO:0000256" key="7">
    <source>
        <dbReference type="ARBA" id="ARBA00023303"/>
    </source>
</evidence>
<keyword evidence="14" id="KW-1185">Reference proteome</keyword>
<keyword evidence="5 8" id="KW-0406">Ion transport</keyword>
<dbReference type="GO" id="GO:0015271">
    <property type="term" value="F:outward rectifier potassium channel activity"/>
    <property type="evidence" value="ECO:0007669"/>
    <property type="project" value="TreeGrafter"/>
</dbReference>
<organism evidence="12">
    <name type="scientific">Puccinia triticina (isolate 1-1 / race 1 (BBBD))</name>
    <name type="common">Brown leaf rust fungus</name>
    <dbReference type="NCBI Taxonomy" id="630390"/>
    <lineage>
        <taxon>Eukaryota</taxon>
        <taxon>Fungi</taxon>
        <taxon>Dikarya</taxon>
        <taxon>Basidiomycota</taxon>
        <taxon>Pucciniomycotina</taxon>
        <taxon>Pucciniomycetes</taxon>
        <taxon>Pucciniales</taxon>
        <taxon>Pucciniaceae</taxon>
        <taxon>Puccinia</taxon>
    </lineage>
</organism>
<name>A0A180H3C9_PUCT1</name>
<dbReference type="EnsemblFungi" id="PTTG_02434-t43_1">
    <property type="protein sequence ID" value="PTTG_02434-t43_1-p1"/>
    <property type="gene ID" value="PTTG_02434"/>
</dbReference>
<dbReference type="InterPro" id="IPR003280">
    <property type="entry name" value="2pore_dom_K_chnl"/>
</dbReference>